<keyword evidence="10" id="KW-1185">Reference proteome</keyword>
<dbReference type="InterPro" id="IPR054480">
    <property type="entry name" value="AHAS_small-like_ACT"/>
</dbReference>
<dbReference type="NCBIfam" id="TIGR00119">
    <property type="entry name" value="acolac_sm"/>
    <property type="match status" value="1"/>
</dbReference>
<dbReference type="InterPro" id="IPR027271">
    <property type="entry name" value="Acetolactate_synth/TF_NikR_C"/>
</dbReference>
<dbReference type="GO" id="GO:0005829">
    <property type="term" value="C:cytosol"/>
    <property type="evidence" value="ECO:0007669"/>
    <property type="project" value="TreeGrafter"/>
</dbReference>
<dbReference type="Gene3D" id="3.30.70.1150">
    <property type="entry name" value="ACT-like. Chain A, domain 2"/>
    <property type="match status" value="1"/>
</dbReference>
<evidence type="ECO:0000256" key="2">
    <source>
        <dbReference type="ARBA" id="ARBA00005025"/>
    </source>
</evidence>
<dbReference type="InterPro" id="IPR002912">
    <property type="entry name" value="ACT_dom"/>
</dbReference>
<organism evidence="8 10">
    <name type="scientific">Methanosphaera cuniculi</name>
    <dbReference type="NCBI Taxonomy" id="1077256"/>
    <lineage>
        <taxon>Archaea</taxon>
        <taxon>Methanobacteriati</taxon>
        <taxon>Methanobacteriota</taxon>
        <taxon>Methanomada group</taxon>
        <taxon>Methanobacteria</taxon>
        <taxon>Methanobacteriales</taxon>
        <taxon>Methanobacteriaceae</taxon>
        <taxon>Methanosphaera</taxon>
    </lineage>
</organism>
<dbReference type="SUPFAM" id="SSF55021">
    <property type="entry name" value="ACT-like"/>
    <property type="match status" value="2"/>
</dbReference>
<evidence type="ECO:0000313" key="8">
    <source>
        <dbReference type="EMBL" id="PAV07984.1"/>
    </source>
</evidence>
<dbReference type="Pfam" id="PF22629">
    <property type="entry name" value="ACT_AHAS_ss"/>
    <property type="match status" value="1"/>
</dbReference>
<name>A0A2A2HFC7_9EURY</name>
<keyword evidence="5 6" id="KW-0100">Branched-chain amino acid biosynthesis</keyword>
<protein>
    <recommendedName>
        <fullName evidence="6">Acetolactate synthase small subunit</fullName>
        <shortName evidence="6">AHAS</shortName>
        <shortName evidence="6">ALS</shortName>
        <ecNumber evidence="6">2.2.1.6</ecNumber>
    </recommendedName>
    <alternativeName>
        <fullName evidence="6">Acetohydroxy-acid synthase small subunit</fullName>
    </alternativeName>
</protein>
<keyword evidence="6 9" id="KW-0808">Transferase</keyword>
<dbReference type="GO" id="GO:0003984">
    <property type="term" value="F:acetolactate synthase activity"/>
    <property type="evidence" value="ECO:0007669"/>
    <property type="project" value="UniProtKB-UniRule"/>
</dbReference>
<gene>
    <name evidence="9" type="primary">ilvH_2</name>
    <name evidence="8" type="ORF">ASJ82_01725</name>
    <name evidence="9" type="ORF">MSCUN_08550</name>
</gene>
<evidence type="ECO:0000256" key="5">
    <source>
        <dbReference type="ARBA" id="ARBA00023304"/>
    </source>
</evidence>
<dbReference type="FunFam" id="3.30.70.1150:FF:000001">
    <property type="entry name" value="Acetolactate synthase small subunit"/>
    <property type="match status" value="1"/>
</dbReference>
<accession>A0A2A2HFC7</accession>
<comment type="pathway">
    <text evidence="1 6">Amino-acid biosynthesis; L-isoleucine biosynthesis; L-isoleucine from 2-oxobutanoate: step 1/4.</text>
</comment>
<dbReference type="Pfam" id="PF10369">
    <property type="entry name" value="ALS_ss_C"/>
    <property type="match status" value="1"/>
</dbReference>
<dbReference type="InterPro" id="IPR039557">
    <property type="entry name" value="AHAS_ACT"/>
</dbReference>
<comment type="function">
    <text evidence="6">Catalyzes the conversion of 2 pyruvate molecules into acetolactate in the first common step of the biosynthetic pathway of the branched-amino acids such as leucine, isoleucine, and valine.</text>
</comment>
<reference evidence="9 11" key="1">
    <citation type="submission" date="2016-04" db="EMBL/GenBank/DDBJ databases">
        <title>Genome sequence of Methanosphaera cuniculi DSM 4103.</title>
        <authorList>
            <person name="Poehlein A."/>
            <person name="Seedorf H."/>
            <person name="Daniel R."/>
        </authorList>
    </citation>
    <scope>NUCLEOTIDE SEQUENCE [LARGE SCALE GENOMIC DNA]</scope>
    <source>
        <strain evidence="9 11">DSM 4103</strain>
    </source>
</reference>
<dbReference type="Proteomes" id="UP000246004">
    <property type="component" value="Unassembled WGS sequence"/>
</dbReference>
<proteinExistence type="inferred from homology"/>
<comment type="similarity">
    <text evidence="3 6">Belongs to the acetolactate synthase small subunit family.</text>
</comment>
<evidence type="ECO:0000256" key="3">
    <source>
        <dbReference type="ARBA" id="ARBA00006341"/>
    </source>
</evidence>
<dbReference type="EC" id="2.2.1.6" evidence="6"/>
<evidence type="ECO:0000256" key="6">
    <source>
        <dbReference type="RuleBase" id="RU368092"/>
    </source>
</evidence>
<dbReference type="FunFam" id="3.30.70.260:FF:000001">
    <property type="entry name" value="Acetolactate synthase, small subunit"/>
    <property type="match status" value="1"/>
</dbReference>
<dbReference type="NCBIfam" id="NF008864">
    <property type="entry name" value="PRK11895.1"/>
    <property type="match status" value="1"/>
</dbReference>
<comment type="caution">
    <text evidence="8">The sequence shown here is derived from an EMBL/GenBank/DDBJ whole genome shotgun (WGS) entry which is preliminary data.</text>
</comment>
<sequence length="165" mass="18538">MKTQKHTISILVENKPGVLQRVCGLFTRRNFNIDNITVGKTDNPKLSRITITTMGDEQIAEQITKQLNKLIEVIKVRELNPETTIRRELALIKVAAPNEKIRSEIIQYTNVFRAHIVDVTSEILTIEIIGDPSKILALTDILQPYGIKEVVKTGVTAIKRGPNTL</sequence>
<dbReference type="InterPro" id="IPR019455">
    <property type="entry name" value="Acetolactate_synth_ssu_C"/>
</dbReference>
<evidence type="ECO:0000259" key="7">
    <source>
        <dbReference type="PROSITE" id="PS51671"/>
    </source>
</evidence>
<dbReference type="PROSITE" id="PS51671">
    <property type="entry name" value="ACT"/>
    <property type="match status" value="1"/>
</dbReference>
<feature type="domain" description="ACT" evidence="7">
    <location>
        <begin position="7"/>
        <end position="81"/>
    </location>
</feature>
<reference evidence="8 10" key="2">
    <citation type="journal article" date="2017" name="BMC Genomics">
        <title>Genomic analysis of methanogenic archaea reveals a shift towards energy conservation.</title>
        <authorList>
            <person name="Gilmore S.P."/>
            <person name="Henske J.K."/>
            <person name="Sexton J.A."/>
            <person name="Solomon K.V."/>
            <person name="Seppala S."/>
            <person name="Yoo J.I."/>
            <person name="Huyett L.M."/>
            <person name="Pressman A."/>
            <person name="Cogan J.Z."/>
            <person name="Kivenson V."/>
            <person name="Peng X."/>
            <person name="Tan Y."/>
            <person name="Valentine D.L."/>
            <person name="O'Malley M.A."/>
        </authorList>
    </citation>
    <scope>NUCLEOTIDE SEQUENCE [LARGE SCALE GENOMIC DNA]</scope>
    <source>
        <strain evidence="8 10">1R-7</strain>
    </source>
</reference>
<dbReference type="GO" id="GO:0009097">
    <property type="term" value="P:isoleucine biosynthetic process"/>
    <property type="evidence" value="ECO:0007669"/>
    <property type="project" value="UniProtKB-UniRule"/>
</dbReference>
<dbReference type="UniPathway" id="UPA00049">
    <property type="reaction ID" value="UER00059"/>
</dbReference>
<dbReference type="EMBL" id="LWMS01000020">
    <property type="protein sequence ID" value="PWL08416.1"/>
    <property type="molecule type" value="Genomic_DNA"/>
</dbReference>
<comment type="subunit">
    <text evidence="6">Dimer of large and small chains.</text>
</comment>
<evidence type="ECO:0000256" key="4">
    <source>
        <dbReference type="ARBA" id="ARBA00022605"/>
    </source>
</evidence>
<dbReference type="EMBL" id="LMVN01000004">
    <property type="protein sequence ID" value="PAV07984.1"/>
    <property type="molecule type" value="Genomic_DNA"/>
</dbReference>
<comment type="pathway">
    <text evidence="2 6">Amino-acid biosynthesis; L-valine biosynthesis; L-valine from pyruvate: step 1/4.</text>
</comment>
<evidence type="ECO:0000256" key="1">
    <source>
        <dbReference type="ARBA" id="ARBA00004974"/>
    </source>
</evidence>
<dbReference type="InterPro" id="IPR045865">
    <property type="entry name" value="ACT-like_dom_sf"/>
</dbReference>
<dbReference type="AlphaFoldDB" id="A0A2A2HFC7"/>
<dbReference type="Gene3D" id="3.30.70.260">
    <property type="match status" value="1"/>
</dbReference>
<comment type="catalytic activity">
    <reaction evidence="6">
        <text>2 pyruvate + H(+) = (2S)-2-acetolactate + CO2</text>
        <dbReference type="Rhea" id="RHEA:25249"/>
        <dbReference type="ChEBI" id="CHEBI:15361"/>
        <dbReference type="ChEBI" id="CHEBI:15378"/>
        <dbReference type="ChEBI" id="CHEBI:16526"/>
        <dbReference type="ChEBI" id="CHEBI:58476"/>
        <dbReference type="EC" id="2.2.1.6"/>
    </reaction>
</comment>
<dbReference type="CDD" id="cd04878">
    <property type="entry name" value="ACT_AHAS"/>
    <property type="match status" value="1"/>
</dbReference>
<evidence type="ECO:0000313" key="11">
    <source>
        <dbReference type="Proteomes" id="UP000246004"/>
    </source>
</evidence>
<dbReference type="Proteomes" id="UP000217528">
    <property type="component" value="Unassembled WGS sequence"/>
</dbReference>
<dbReference type="RefSeq" id="WP_095608189.1">
    <property type="nucleotide sequence ID" value="NZ_CAUHCB010000004.1"/>
</dbReference>
<evidence type="ECO:0000313" key="9">
    <source>
        <dbReference type="EMBL" id="PWL08416.1"/>
    </source>
</evidence>
<dbReference type="GO" id="GO:1990610">
    <property type="term" value="F:acetolactate synthase regulator activity"/>
    <property type="evidence" value="ECO:0007669"/>
    <property type="project" value="UniProtKB-UniRule"/>
</dbReference>
<dbReference type="GO" id="GO:0009099">
    <property type="term" value="P:L-valine biosynthetic process"/>
    <property type="evidence" value="ECO:0007669"/>
    <property type="project" value="UniProtKB-UniRule"/>
</dbReference>
<dbReference type="OrthoDB" id="85792at2157"/>
<evidence type="ECO:0000313" key="10">
    <source>
        <dbReference type="Proteomes" id="UP000217528"/>
    </source>
</evidence>
<keyword evidence="4 6" id="KW-0028">Amino-acid biosynthesis</keyword>
<dbReference type="PANTHER" id="PTHR30239">
    <property type="entry name" value="ACETOLACTATE SYNTHASE SMALL SUBUNIT"/>
    <property type="match status" value="1"/>
</dbReference>
<dbReference type="UniPathway" id="UPA00047">
    <property type="reaction ID" value="UER00055"/>
</dbReference>
<dbReference type="InterPro" id="IPR004789">
    <property type="entry name" value="Acetalactate_synth_ssu"/>
</dbReference>
<dbReference type="PANTHER" id="PTHR30239:SF0">
    <property type="entry name" value="ACETOLACTATE SYNTHASE SMALL SUBUNIT 1, CHLOROPLASTIC"/>
    <property type="match status" value="1"/>
</dbReference>